<dbReference type="Pfam" id="PF02604">
    <property type="entry name" value="PhdYeFM_antitox"/>
    <property type="match status" value="1"/>
</dbReference>
<proteinExistence type="inferred from homology"/>
<evidence type="ECO:0000313" key="4">
    <source>
        <dbReference type="Proteomes" id="UP000028878"/>
    </source>
</evidence>
<name>A0A1L1PP30_HYDIT</name>
<dbReference type="EMBL" id="CCAE010000008">
    <property type="protein sequence ID" value="CDN87105.1"/>
    <property type="molecule type" value="Genomic_DNA"/>
</dbReference>
<organism evidence="3 4">
    <name type="scientific">Hydrogenophaga intermedia</name>
    <dbReference type="NCBI Taxonomy" id="65786"/>
    <lineage>
        <taxon>Bacteria</taxon>
        <taxon>Pseudomonadati</taxon>
        <taxon>Pseudomonadota</taxon>
        <taxon>Betaproteobacteria</taxon>
        <taxon>Burkholderiales</taxon>
        <taxon>Comamonadaceae</taxon>
        <taxon>Hydrogenophaga</taxon>
    </lineage>
</organism>
<dbReference type="Proteomes" id="UP000028878">
    <property type="component" value="Unassembled WGS sequence"/>
</dbReference>
<dbReference type="RefSeq" id="WP_009517167.1">
    <property type="nucleotide sequence ID" value="NZ_CCAE010000008.1"/>
</dbReference>
<reference evidence="4" key="1">
    <citation type="submission" date="2014-11" db="EMBL/GenBank/DDBJ databases">
        <title>Draft genome sequence of Hydrogenophaga intermedia S1.</title>
        <authorList>
            <person name="Gan H.M."/>
            <person name="Chew T.H."/>
            <person name="Stolz A."/>
        </authorList>
    </citation>
    <scope>NUCLEOTIDE SEQUENCE [LARGE SCALE GENOMIC DNA]</scope>
    <source>
        <strain evidence="4">S1</strain>
    </source>
</reference>
<gene>
    <name evidence="3" type="ORF">BN948_01524</name>
</gene>
<comment type="similarity">
    <text evidence="1 2">Belongs to the phD/YefM antitoxin family.</text>
</comment>
<dbReference type="AlphaFoldDB" id="A0A1L1PP30"/>
<dbReference type="InterPro" id="IPR051405">
    <property type="entry name" value="phD/YefM_antitoxin"/>
</dbReference>
<dbReference type="Gene3D" id="3.40.1620.10">
    <property type="entry name" value="YefM-like domain"/>
    <property type="match status" value="1"/>
</dbReference>
<evidence type="ECO:0000256" key="1">
    <source>
        <dbReference type="ARBA" id="ARBA00009981"/>
    </source>
</evidence>
<dbReference type="InterPro" id="IPR006442">
    <property type="entry name" value="Antitoxin_Phd/YefM"/>
</dbReference>
<dbReference type="NCBIfam" id="TIGR01552">
    <property type="entry name" value="phd_fam"/>
    <property type="match status" value="1"/>
</dbReference>
<keyword evidence="4" id="KW-1185">Reference proteome</keyword>
<comment type="function">
    <text evidence="2">Antitoxin component of a type II toxin-antitoxin (TA) system.</text>
</comment>
<dbReference type="SUPFAM" id="SSF143120">
    <property type="entry name" value="YefM-like"/>
    <property type="match status" value="1"/>
</dbReference>
<protein>
    <recommendedName>
        <fullName evidence="2">Antitoxin</fullName>
    </recommendedName>
</protein>
<evidence type="ECO:0000256" key="2">
    <source>
        <dbReference type="RuleBase" id="RU362080"/>
    </source>
</evidence>
<accession>A0A1L1PP30</accession>
<dbReference type="PANTHER" id="PTHR33713:SF6">
    <property type="entry name" value="ANTITOXIN YEFM"/>
    <property type="match status" value="1"/>
</dbReference>
<dbReference type="InterPro" id="IPR036165">
    <property type="entry name" value="YefM-like_sf"/>
</dbReference>
<dbReference type="PANTHER" id="PTHR33713">
    <property type="entry name" value="ANTITOXIN YAFN-RELATED"/>
    <property type="match status" value="1"/>
</dbReference>
<sequence length="80" mass="8733">MNVLTASAARANLYRLIDQATESHQPVIIAGKNASAVLVSAEDWAAMQETMHLLSVPGMRESIRKGMAEPLAKSARELKW</sequence>
<evidence type="ECO:0000313" key="3">
    <source>
        <dbReference type="EMBL" id="CDN87105.1"/>
    </source>
</evidence>